<evidence type="ECO:0000313" key="2">
    <source>
        <dbReference type="Proteomes" id="UP001056120"/>
    </source>
</evidence>
<reference evidence="1 2" key="2">
    <citation type="journal article" date="2022" name="Mol. Ecol. Resour.">
        <title>The genomes of chicory, endive, great burdock and yacon provide insights into Asteraceae paleo-polyploidization history and plant inulin production.</title>
        <authorList>
            <person name="Fan W."/>
            <person name="Wang S."/>
            <person name="Wang H."/>
            <person name="Wang A."/>
            <person name="Jiang F."/>
            <person name="Liu H."/>
            <person name="Zhao H."/>
            <person name="Xu D."/>
            <person name="Zhang Y."/>
        </authorList>
    </citation>
    <scope>NUCLEOTIDE SEQUENCE [LARGE SCALE GENOMIC DNA]</scope>
    <source>
        <strain evidence="2">cv. Yunnan</strain>
        <tissue evidence="1">Leaves</tissue>
    </source>
</reference>
<organism evidence="1 2">
    <name type="scientific">Smallanthus sonchifolius</name>
    <dbReference type="NCBI Taxonomy" id="185202"/>
    <lineage>
        <taxon>Eukaryota</taxon>
        <taxon>Viridiplantae</taxon>
        <taxon>Streptophyta</taxon>
        <taxon>Embryophyta</taxon>
        <taxon>Tracheophyta</taxon>
        <taxon>Spermatophyta</taxon>
        <taxon>Magnoliopsida</taxon>
        <taxon>eudicotyledons</taxon>
        <taxon>Gunneridae</taxon>
        <taxon>Pentapetalae</taxon>
        <taxon>asterids</taxon>
        <taxon>campanulids</taxon>
        <taxon>Asterales</taxon>
        <taxon>Asteraceae</taxon>
        <taxon>Asteroideae</taxon>
        <taxon>Heliantheae alliance</taxon>
        <taxon>Millerieae</taxon>
        <taxon>Smallanthus</taxon>
    </lineage>
</organism>
<dbReference type="EMBL" id="CM042033">
    <property type="protein sequence ID" value="KAI3774736.1"/>
    <property type="molecule type" value="Genomic_DNA"/>
</dbReference>
<evidence type="ECO:0000313" key="1">
    <source>
        <dbReference type="EMBL" id="KAI3774736.1"/>
    </source>
</evidence>
<accession>A0ACB9FV90</accession>
<reference evidence="2" key="1">
    <citation type="journal article" date="2022" name="Mol. Ecol. Resour.">
        <title>The genomes of chicory, endive, great burdock and yacon provide insights into Asteraceae palaeo-polyploidization history and plant inulin production.</title>
        <authorList>
            <person name="Fan W."/>
            <person name="Wang S."/>
            <person name="Wang H."/>
            <person name="Wang A."/>
            <person name="Jiang F."/>
            <person name="Liu H."/>
            <person name="Zhao H."/>
            <person name="Xu D."/>
            <person name="Zhang Y."/>
        </authorList>
    </citation>
    <scope>NUCLEOTIDE SEQUENCE [LARGE SCALE GENOMIC DNA]</scope>
    <source>
        <strain evidence="2">cv. Yunnan</strain>
    </source>
</reference>
<protein>
    <submittedName>
        <fullName evidence="1">Uncharacterized protein</fullName>
    </submittedName>
</protein>
<gene>
    <name evidence="1" type="ORF">L1987_49297</name>
</gene>
<name>A0ACB9FV90_9ASTR</name>
<sequence length="73" mass="8380">MASSSTLGRPEPNHHPYDVFLSFKIEILVILSQIGWKPILSGGYERMSKIKEVLQRKKVFIVVDDIDEHKARS</sequence>
<proteinExistence type="predicted"/>
<keyword evidence="2" id="KW-1185">Reference proteome</keyword>
<dbReference type="Proteomes" id="UP001056120">
    <property type="component" value="Linkage Group LG16"/>
</dbReference>
<comment type="caution">
    <text evidence="1">The sequence shown here is derived from an EMBL/GenBank/DDBJ whole genome shotgun (WGS) entry which is preliminary data.</text>
</comment>